<reference evidence="1" key="2">
    <citation type="journal article" date="2015" name="Data Brief">
        <title>Shoot transcriptome of the giant reed, Arundo donax.</title>
        <authorList>
            <person name="Barrero R.A."/>
            <person name="Guerrero F.D."/>
            <person name="Moolhuijzen P."/>
            <person name="Goolsby J.A."/>
            <person name="Tidwell J."/>
            <person name="Bellgard S.E."/>
            <person name="Bellgard M.I."/>
        </authorList>
    </citation>
    <scope>NUCLEOTIDE SEQUENCE</scope>
    <source>
        <tissue evidence="1">Shoot tissue taken approximately 20 cm above the soil surface</tissue>
    </source>
</reference>
<protein>
    <submittedName>
        <fullName evidence="1">Uncharacterized protein</fullName>
    </submittedName>
</protein>
<sequence length="80" mass="9034">MISTRRRDQQLPFGNKATTWDFDTQRRALFWLMPSHFFRSTNTFSSHSSPRWSALIPTLSFAANPSAIADSIGTVQSPST</sequence>
<proteinExistence type="predicted"/>
<dbReference type="AlphaFoldDB" id="A0A0A9EG07"/>
<evidence type="ECO:0000313" key="1">
    <source>
        <dbReference type="EMBL" id="JAD99006.1"/>
    </source>
</evidence>
<name>A0A0A9EG07_ARUDO</name>
<reference evidence="1" key="1">
    <citation type="submission" date="2014-09" db="EMBL/GenBank/DDBJ databases">
        <authorList>
            <person name="Magalhaes I.L.F."/>
            <person name="Oliveira U."/>
            <person name="Santos F.R."/>
            <person name="Vidigal T.H.D.A."/>
            <person name="Brescovit A.D."/>
            <person name="Santos A.J."/>
        </authorList>
    </citation>
    <scope>NUCLEOTIDE SEQUENCE</scope>
    <source>
        <tissue evidence="1">Shoot tissue taken approximately 20 cm above the soil surface</tissue>
    </source>
</reference>
<dbReference type="EMBL" id="GBRH01198889">
    <property type="protein sequence ID" value="JAD99006.1"/>
    <property type="molecule type" value="Transcribed_RNA"/>
</dbReference>
<organism evidence="1">
    <name type="scientific">Arundo donax</name>
    <name type="common">Giant reed</name>
    <name type="synonym">Donax arundinaceus</name>
    <dbReference type="NCBI Taxonomy" id="35708"/>
    <lineage>
        <taxon>Eukaryota</taxon>
        <taxon>Viridiplantae</taxon>
        <taxon>Streptophyta</taxon>
        <taxon>Embryophyta</taxon>
        <taxon>Tracheophyta</taxon>
        <taxon>Spermatophyta</taxon>
        <taxon>Magnoliopsida</taxon>
        <taxon>Liliopsida</taxon>
        <taxon>Poales</taxon>
        <taxon>Poaceae</taxon>
        <taxon>PACMAD clade</taxon>
        <taxon>Arundinoideae</taxon>
        <taxon>Arundineae</taxon>
        <taxon>Arundo</taxon>
    </lineage>
</organism>
<accession>A0A0A9EG07</accession>